<organism evidence="2 3">
    <name type="scientific">Pacificimonas pallii</name>
    <dbReference type="NCBI Taxonomy" id="2827236"/>
    <lineage>
        <taxon>Bacteria</taxon>
        <taxon>Pseudomonadati</taxon>
        <taxon>Pseudomonadota</taxon>
        <taxon>Alphaproteobacteria</taxon>
        <taxon>Sphingomonadales</taxon>
        <taxon>Sphingosinicellaceae</taxon>
        <taxon>Pacificimonas</taxon>
    </lineage>
</organism>
<dbReference type="PANTHER" id="PTHR12126">
    <property type="entry name" value="NADH-UBIQUINONE OXIDOREDUCTASE 39 KDA SUBUNIT-RELATED"/>
    <property type="match status" value="1"/>
</dbReference>
<comment type="caution">
    <text evidence="2">The sequence shown here is derived from an EMBL/GenBank/DDBJ whole genome shotgun (WGS) entry which is preliminary data.</text>
</comment>
<name>A0ABS6SA66_9SPHN</name>
<evidence type="ECO:0000313" key="3">
    <source>
        <dbReference type="Proteomes" id="UP000722336"/>
    </source>
</evidence>
<accession>A0ABS6SA66</accession>
<feature type="domain" description="NAD-dependent epimerase/dehydratase" evidence="1">
    <location>
        <begin position="5"/>
        <end position="215"/>
    </location>
</feature>
<dbReference type="EMBL" id="JAGSPA010000001">
    <property type="protein sequence ID" value="MBV7255268.1"/>
    <property type="molecule type" value="Genomic_DNA"/>
</dbReference>
<evidence type="ECO:0000313" key="2">
    <source>
        <dbReference type="EMBL" id="MBV7255268.1"/>
    </source>
</evidence>
<gene>
    <name evidence="2" type="ORF">KCG44_00565</name>
</gene>
<keyword evidence="3" id="KW-1185">Reference proteome</keyword>
<dbReference type="CDD" id="cd05271">
    <property type="entry name" value="NDUFA9_like_SDR_a"/>
    <property type="match status" value="1"/>
</dbReference>
<proteinExistence type="predicted"/>
<protein>
    <submittedName>
        <fullName evidence="2">Complex I NDUFA9 subunit family protein</fullName>
    </submittedName>
</protein>
<evidence type="ECO:0000259" key="1">
    <source>
        <dbReference type="Pfam" id="PF01370"/>
    </source>
</evidence>
<sequence>MTELVTIFGASGFIGRYVVQELAKRGARIRAVTRDPHTAQVLKPLAGLGQLGFAKASLTDEAAIAAACEGAAAVVNLIGILDGSTADFELAQRDGPRRIAKAAAAAGAKAFVQISAIGADADDEDGPDYARTKGEGEAAVKAAFPSATIIRPSIVFGPEDDFLNRFAGLMRIVPVMPVVAPQAQFQPVFVNDLAEAIAAAAMTPEIHGGKTYEIGGPDVMTMKALFGFIARAIARDVSFVDVPDAVAGGAARALGWMPGAPMTHDQWLMLQKPNVVAGENGLKAFGISPTPMQAVAPGWLVRFRRQGRFTEAA</sequence>
<dbReference type="InterPro" id="IPR051207">
    <property type="entry name" value="ComplexI_NDUFA9_subunit"/>
</dbReference>
<dbReference type="Proteomes" id="UP000722336">
    <property type="component" value="Unassembled WGS sequence"/>
</dbReference>
<dbReference type="RefSeq" id="WP_218443543.1">
    <property type="nucleotide sequence ID" value="NZ_JAGSPA010000001.1"/>
</dbReference>
<dbReference type="Pfam" id="PF01370">
    <property type="entry name" value="Epimerase"/>
    <property type="match status" value="1"/>
</dbReference>
<dbReference type="PANTHER" id="PTHR12126:SF11">
    <property type="entry name" value="NADH DEHYDROGENASE [UBIQUINONE] 1 ALPHA SUBCOMPLEX SUBUNIT 9, MITOCHONDRIAL"/>
    <property type="match status" value="1"/>
</dbReference>
<dbReference type="InterPro" id="IPR001509">
    <property type="entry name" value="Epimerase_deHydtase"/>
</dbReference>
<reference evidence="2 3" key="1">
    <citation type="submission" date="2021-04" db="EMBL/GenBank/DDBJ databases">
        <authorList>
            <person name="Pira H."/>
            <person name="Risdian C."/>
            <person name="Wink J."/>
        </authorList>
    </citation>
    <scope>NUCLEOTIDE SEQUENCE [LARGE SCALE GENOMIC DNA]</scope>
    <source>
        <strain evidence="2 3">WHA3</strain>
    </source>
</reference>